<dbReference type="InterPro" id="IPR025110">
    <property type="entry name" value="AMP-bd_C"/>
</dbReference>
<dbReference type="InterPro" id="IPR020845">
    <property type="entry name" value="AMP-binding_CS"/>
</dbReference>
<dbReference type="PANTHER" id="PTHR43201">
    <property type="entry name" value="ACYL-COA SYNTHETASE"/>
    <property type="match status" value="1"/>
</dbReference>
<dbReference type="Proteomes" id="UP000240988">
    <property type="component" value="Unassembled WGS sequence"/>
</dbReference>
<evidence type="ECO:0000256" key="1">
    <source>
        <dbReference type="ARBA" id="ARBA00006432"/>
    </source>
</evidence>
<dbReference type="InterPro" id="IPR042099">
    <property type="entry name" value="ANL_N_sf"/>
</dbReference>
<evidence type="ECO:0000313" key="6">
    <source>
        <dbReference type="Proteomes" id="UP000240988"/>
    </source>
</evidence>
<dbReference type="RefSeq" id="WP_173813973.1">
    <property type="nucleotide sequence ID" value="NZ_LT721901.1"/>
</dbReference>
<comment type="similarity">
    <text evidence="1">Belongs to the ATP-dependent AMP-binding enzyme family.</text>
</comment>
<dbReference type="InterPro" id="IPR000873">
    <property type="entry name" value="AMP-dep_synth/lig_dom"/>
</dbReference>
<sequence>MPPVIQISRDHNPFATTGVSRDTNGVPYYDDVPATLLDLLAEQVENHPDNEAVVEVGAGRLTYRQLWDRAARVAGGLREAGVAPGDRVAVRHPAGIDWVLAFWGTVLAGGVAVAVNTRSAQPEVEFVLSDSGATVDLAPGAPLPDGPAYVAEGLSRDDTAALFYTSGTTGHPKGVPTTHRAFVTNTENSVRCMGLSRDIGAGLRTLISVPLFHVTGCNSQLLAAMRVGGASVILPALNLDELVATLTAERVSLMVTVPAIYSLMLRHKGFAESDVSGIRWVGYGGAPIAPSLVRSVKAAFPRATVFNGYGMTESASLMTVLPDRDAVEHADSVGYAVPSVDLGVIPSGDDPGVGELVARGANLTAGYWNRPEASSATFADGWLHTGDVVRVDEAGRVHIVDRLKDIINRGGENVSSVEVEAVLLAAPGVADACVLAVPDEVMGEKVGAVLFGGGAPIDVPAVLEHCRGQLADYKVPQYVTVVSDALPRNAGGKLLKAKLRAEVQWGEALR</sequence>
<dbReference type="EMBL" id="FUFA01000005">
    <property type="protein sequence ID" value="SPM37463.1"/>
    <property type="molecule type" value="Genomic_DNA"/>
</dbReference>
<gene>
    <name evidence="5" type="ORF">MRAB57_5310</name>
</gene>
<evidence type="ECO:0000313" key="5">
    <source>
        <dbReference type="EMBL" id="SPM37463.1"/>
    </source>
</evidence>
<feature type="domain" description="AMP-dependent synthetase/ligase" evidence="3">
    <location>
        <begin position="41"/>
        <end position="137"/>
    </location>
</feature>
<proteinExistence type="inferred from homology"/>
<dbReference type="SUPFAM" id="SSF56801">
    <property type="entry name" value="Acetyl-CoA synthetase-like"/>
    <property type="match status" value="1"/>
</dbReference>
<feature type="domain" description="AMP-binding enzyme C-terminal" evidence="4">
    <location>
        <begin position="418"/>
        <end position="493"/>
    </location>
</feature>
<evidence type="ECO:0000256" key="2">
    <source>
        <dbReference type="ARBA" id="ARBA00022598"/>
    </source>
</evidence>
<dbReference type="PANTHER" id="PTHR43201:SF5">
    <property type="entry name" value="MEDIUM-CHAIN ACYL-COA LIGASE ACSF2, MITOCHONDRIAL"/>
    <property type="match status" value="1"/>
</dbReference>
<evidence type="ECO:0000259" key="4">
    <source>
        <dbReference type="Pfam" id="PF13193"/>
    </source>
</evidence>
<protein>
    <submittedName>
        <fullName evidence="5">Acyl-CoA synthetase (AMP-forming)/AMP-acid ligase II</fullName>
    </submittedName>
</protein>
<dbReference type="Gene3D" id="3.40.50.12780">
    <property type="entry name" value="N-terminal domain of ligase-like"/>
    <property type="match status" value="1"/>
</dbReference>
<dbReference type="PROSITE" id="PS00455">
    <property type="entry name" value="AMP_BINDING"/>
    <property type="match status" value="1"/>
</dbReference>
<accession>A0A2U3P116</accession>
<dbReference type="AlphaFoldDB" id="A0A2U3P116"/>
<name>A0A2U3P116_9MYCO</name>
<reference evidence="5 6" key="1">
    <citation type="submission" date="2017-01" db="EMBL/GenBank/DDBJ databases">
        <authorList>
            <consortium name="Urmite Genomes"/>
        </authorList>
    </citation>
    <scope>NUCLEOTIDE SEQUENCE [LARGE SCALE GENOMIC DNA]</scope>
    <source>
        <strain evidence="5 6">AB57</strain>
    </source>
</reference>
<organism evidence="5 6">
    <name type="scientific">Mycobacterium rhizamassiliense</name>
    <dbReference type="NCBI Taxonomy" id="1841860"/>
    <lineage>
        <taxon>Bacteria</taxon>
        <taxon>Bacillati</taxon>
        <taxon>Actinomycetota</taxon>
        <taxon>Actinomycetes</taxon>
        <taxon>Mycobacteriales</taxon>
        <taxon>Mycobacteriaceae</taxon>
        <taxon>Mycobacterium</taxon>
    </lineage>
</organism>
<dbReference type="GO" id="GO:0031956">
    <property type="term" value="F:medium-chain fatty acid-CoA ligase activity"/>
    <property type="evidence" value="ECO:0007669"/>
    <property type="project" value="TreeGrafter"/>
</dbReference>
<dbReference type="STRING" id="1841860.GCA_900157375_05313"/>
<dbReference type="Gene3D" id="3.30.300.30">
    <property type="match status" value="1"/>
</dbReference>
<dbReference type="Pfam" id="PF13193">
    <property type="entry name" value="AMP-binding_C"/>
    <property type="match status" value="1"/>
</dbReference>
<keyword evidence="6" id="KW-1185">Reference proteome</keyword>
<dbReference type="GO" id="GO:0006631">
    <property type="term" value="P:fatty acid metabolic process"/>
    <property type="evidence" value="ECO:0007669"/>
    <property type="project" value="TreeGrafter"/>
</dbReference>
<evidence type="ECO:0000259" key="3">
    <source>
        <dbReference type="Pfam" id="PF00501"/>
    </source>
</evidence>
<dbReference type="InterPro" id="IPR045851">
    <property type="entry name" value="AMP-bd_C_sf"/>
</dbReference>
<keyword evidence="2 5" id="KW-0436">Ligase</keyword>
<feature type="domain" description="AMP-dependent synthetase/ligase" evidence="3">
    <location>
        <begin position="152"/>
        <end position="368"/>
    </location>
</feature>
<dbReference type="Pfam" id="PF00501">
    <property type="entry name" value="AMP-binding"/>
    <property type="match status" value="2"/>
</dbReference>